<sequence>MDISSLLPQLLVYGMIAFAVLVILYKLRGMLQGKTSCSSCSSSGCCTKSQVMGSSGCCSPPKKSDKNKEKIEPAAGNLNEICSCSQNKKNN</sequence>
<gene>
    <name evidence="2" type="ORF">MsAm2_06420</name>
</gene>
<dbReference type="RefSeq" id="WP_338098366.1">
    <property type="nucleotide sequence ID" value="NZ_CP131061.1"/>
</dbReference>
<evidence type="ECO:0000313" key="2">
    <source>
        <dbReference type="EMBL" id="WNY26861.1"/>
    </source>
</evidence>
<feature type="transmembrane region" description="Helical" evidence="1">
    <location>
        <begin position="6"/>
        <end position="25"/>
    </location>
</feature>
<reference evidence="2 3" key="1">
    <citation type="submission" date="2023-07" db="EMBL/GenBank/DDBJ databases">
        <title>Closed genome sequence of Methanosarcinaceae archaeon Am2.</title>
        <authorList>
            <person name="Poehlein A."/>
            <person name="Protasov E."/>
            <person name="Platt K."/>
            <person name="Reeh H."/>
            <person name="Daniel R."/>
            <person name="Brune A."/>
        </authorList>
    </citation>
    <scope>NUCLEOTIDE SEQUENCE [LARGE SCALE GENOMIC DNA]</scope>
    <source>
        <strain evidence="2 3">Am2</strain>
    </source>
</reference>
<dbReference type="Proteomes" id="UP001304970">
    <property type="component" value="Chromosome"/>
</dbReference>
<dbReference type="GeneID" id="89228049"/>
<dbReference type="AlphaFoldDB" id="A0AA96V6J1"/>
<evidence type="ECO:0000256" key="1">
    <source>
        <dbReference type="SAM" id="Phobius"/>
    </source>
</evidence>
<proteinExistence type="predicted"/>
<keyword evidence="3" id="KW-1185">Reference proteome</keyword>
<evidence type="ECO:0008006" key="4">
    <source>
        <dbReference type="Google" id="ProtNLM"/>
    </source>
</evidence>
<accession>A0AA96V6J1</accession>
<keyword evidence="1" id="KW-1133">Transmembrane helix</keyword>
<keyword evidence="1" id="KW-0812">Transmembrane</keyword>
<evidence type="ECO:0000313" key="3">
    <source>
        <dbReference type="Proteomes" id="UP001304970"/>
    </source>
</evidence>
<organism evidence="2 3">
    <name type="scientific">Methanolapillus ohkumae</name>
    <dbReference type="NCBI Taxonomy" id="3028298"/>
    <lineage>
        <taxon>Archaea</taxon>
        <taxon>Methanobacteriati</taxon>
        <taxon>Methanobacteriota</taxon>
        <taxon>Stenosarchaea group</taxon>
        <taxon>Methanomicrobia</taxon>
        <taxon>Methanosarcinales</taxon>
        <taxon>Methanosarcinaceae</taxon>
        <taxon>Methanolapillus</taxon>
    </lineage>
</organism>
<dbReference type="EMBL" id="CP131061">
    <property type="protein sequence ID" value="WNY26861.1"/>
    <property type="molecule type" value="Genomic_DNA"/>
</dbReference>
<keyword evidence="1" id="KW-0472">Membrane</keyword>
<protein>
    <recommendedName>
        <fullName evidence="4">FeoB-associated Cys-rich membrane protein</fullName>
    </recommendedName>
</protein>
<name>A0AA96V6J1_9EURY</name>